<dbReference type="GO" id="GO:0009086">
    <property type="term" value="P:methionine biosynthetic process"/>
    <property type="evidence" value="ECO:0007669"/>
    <property type="project" value="InterPro"/>
</dbReference>
<gene>
    <name evidence="3" type="ORF">BSQ44_02050</name>
</gene>
<dbReference type="AlphaFoldDB" id="A0A1L3SLQ0"/>
<reference evidence="4" key="1">
    <citation type="submission" date="2016-11" db="EMBL/GenBank/DDBJ databases">
        <title>Mesorhizobium oceanicum sp. nov., isolated from deep seawater in South China Sea.</title>
        <authorList>
            <person name="Fu G.-Y."/>
        </authorList>
    </citation>
    <scope>NUCLEOTIDE SEQUENCE [LARGE SCALE GENOMIC DNA]</scope>
    <source>
        <strain evidence="4">B7</strain>
    </source>
</reference>
<dbReference type="EMBL" id="CP018171">
    <property type="protein sequence ID" value="APH70300.1"/>
    <property type="molecule type" value="Genomic_DNA"/>
</dbReference>
<proteinExistence type="predicted"/>
<organism evidence="3 4">
    <name type="scientific">Aquibium oceanicum</name>
    <dbReference type="NCBI Taxonomy" id="1670800"/>
    <lineage>
        <taxon>Bacteria</taxon>
        <taxon>Pseudomonadati</taxon>
        <taxon>Pseudomonadota</taxon>
        <taxon>Alphaproteobacteria</taxon>
        <taxon>Hyphomicrobiales</taxon>
        <taxon>Phyllobacteriaceae</taxon>
        <taxon>Aquibium</taxon>
    </lineage>
</organism>
<dbReference type="KEGG" id="meso:BSQ44_02050"/>
<dbReference type="Proteomes" id="UP000182840">
    <property type="component" value="Chromosome"/>
</dbReference>
<dbReference type="Gene3D" id="3.20.20.210">
    <property type="match status" value="1"/>
</dbReference>
<dbReference type="SUPFAM" id="SSF51726">
    <property type="entry name" value="UROD/MetE-like"/>
    <property type="match status" value="1"/>
</dbReference>
<feature type="region of interest" description="Disordered" evidence="1">
    <location>
        <begin position="1"/>
        <end position="25"/>
    </location>
</feature>
<evidence type="ECO:0000256" key="1">
    <source>
        <dbReference type="SAM" id="MobiDB-lite"/>
    </source>
</evidence>
<dbReference type="GO" id="GO:0008270">
    <property type="term" value="F:zinc ion binding"/>
    <property type="evidence" value="ECO:0007669"/>
    <property type="project" value="InterPro"/>
</dbReference>
<evidence type="ECO:0000313" key="3">
    <source>
        <dbReference type="EMBL" id="APH70300.1"/>
    </source>
</evidence>
<dbReference type="STRING" id="1670800.BSQ44_02050"/>
<evidence type="ECO:0000259" key="2">
    <source>
        <dbReference type="Pfam" id="PF01717"/>
    </source>
</evidence>
<dbReference type="Pfam" id="PF01717">
    <property type="entry name" value="Meth_synt_2"/>
    <property type="match status" value="1"/>
</dbReference>
<dbReference type="InterPro" id="IPR038071">
    <property type="entry name" value="UROD/MetE-like_sf"/>
</dbReference>
<dbReference type="NCBIfam" id="NF005085">
    <property type="entry name" value="PRK06520.1"/>
    <property type="match status" value="1"/>
</dbReference>
<dbReference type="OrthoDB" id="6430685at2"/>
<protein>
    <submittedName>
        <fullName evidence="3">5-methyltetrahydropteroyltriglutamate--homocysteine S-methyltransferase</fullName>
    </submittedName>
</protein>
<dbReference type="InterPro" id="IPR002629">
    <property type="entry name" value="Met_Synth_C/arc"/>
</dbReference>
<dbReference type="CDD" id="cd03311">
    <property type="entry name" value="CIMS_C_terminal_like"/>
    <property type="match status" value="1"/>
</dbReference>
<dbReference type="PANTHER" id="PTHR43844">
    <property type="entry name" value="METHIONINE SYNTHASE"/>
    <property type="match status" value="1"/>
</dbReference>
<keyword evidence="4" id="KW-1185">Reference proteome</keyword>
<dbReference type="PANTHER" id="PTHR43844:SF1">
    <property type="entry name" value="METHIONINE SYNTHASE"/>
    <property type="match status" value="1"/>
</dbReference>
<sequence length="383" mass="43195">MREKKTLPSTSVSKPPYRADHVGSLLRPQSVKDARKKFYDDRSIDAAELKAAEDEAIRDAIKLQEEVGLLAVTDGEIRRSFWHYDFMGGLTGLDLEEREEGVQFHGVKLRPIFPTITGKLDFPEDHPMIEHFKFVAANTKVTPKISIPGPSCCHFRTAKADIHPKEYQEDAEALFADLAKTYAKAVKVFYDAGCRYLQMDDIFFAYLCDPKHREAKKAEGFDPDWLIDRYAWMMHEAIKDRPEDMVIGMHMCRGNFVSTYAAEGAYDPAADAIFNKTGVDIYFMEYDSERAGGLEPLRLLPKGSKRVLPGFITTKTGELEDIEDLKRKFEAASQYADLDQLGIAPQCGFASTEEGNKVTADDQKRKLELVVKTAEAIWGGVDK</sequence>
<accession>A0A1L3SLQ0</accession>
<keyword evidence="3" id="KW-0489">Methyltransferase</keyword>
<feature type="domain" description="Cobalamin-independent methionine synthase MetE C-terminal/archaeal" evidence="2">
    <location>
        <begin position="22"/>
        <end position="354"/>
    </location>
</feature>
<dbReference type="GO" id="GO:0032259">
    <property type="term" value="P:methylation"/>
    <property type="evidence" value="ECO:0007669"/>
    <property type="project" value="UniProtKB-KW"/>
</dbReference>
<dbReference type="GO" id="GO:0003871">
    <property type="term" value="F:5-methyltetrahydropteroyltriglutamate-homocysteine S-methyltransferase activity"/>
    <property type="evidence" value="ECO:0007669"/>
    <property type="project" value="InterPro"/>
</dbReference>
<evidence type="ECO:0000313" key="4">
    <source>
        <dbReference type="Proteomes" id="UP000182840"/>
    </source>
</evidence>
<keyword evidence="3" id="KW-0808">Transferase</keyword>
<name>A0A1L3SLQ0_9HYPH</name>